<feature type="domain" description="Presequence protease mitochondrial-type C-terminal" evidence="1">
    <location>
        <begin position="1"/>
        <end position="79"/>
    </location>
</feature>
<dbReference type="Proteomes" id="UP000822688">
    <property type="component" value="Chromosome V"/>
</dbReference>
<dbReference type="AlphaFoldDB" id="A0A8T0HTT7"/>
<dbReference type="Gene3D" id="3.30.830.10">
    <property type="entry name" value="Metalloenzyme, LuxS/M16 peptidase-like"/>
    <property type="match status" value="1"/>
</dbReference>
<evidence type="ECO:0000313" key="2">
    <source>
        <dbReference type="EMBL" id="KAG0573933.1"/>
    </source>
</evidence>
<gene>
    <name evidence="2" type="ORF">KC19_VG222600</name>
</gene>
<dbReference type="PANTHER" id="PTHR43016:SF13">
    <property type="entry name" value="PRESEQUENCE PROTEASE, MITOCHONDRIAL"/>
    <property type="match status" value="1"/>
</dbReference>
<dbReference type="PANTHER" id="PTHR43016">
    <property type="entry name" value="PRESEQUENCE PROTEASE"/>
    <property type="match status" value="1"/>
</dbReference>
<proteinExistence type="predicted"/>
<comment type="caution">
    <text evidence="2">The sequence shown here is derived from an EMBL/GenBank/DDBJ whole genome shotgun (WGS) entry which is preliminary data.</text>
</comment>
<dbReference type="GO" id="GO:0046872">
    <property type="term" value="F:metal ion binding"/>
    <property type="evidence" value="ECO:0007669"/>
    <property type="project" value="InterPro"/>
</dbReference>
<dbReference type="InterPro" id="IPR055130">
    <property type="entry name" value="PreP_C"/>
</dbReference>
<reference evidence="2" key="1">
    <citation type="submission" date="2020-06" db="EMBL/GenBank/DDBJ databases">
        <title>WGS assembly of Ceratodon purpureus strain R40.</title>
        <authorList>
            <person name="Carey S.B."/>
            <person name="Jenkins J."/>
            <person name="Shu S."/>
            <person name="Lovell J.T."/>
            <person name="Sreedasyam A."/>
            <person name="Maumus F."/>
            <person name="Tiley G.P."/>
            <person name="Fernandez-Pozo N."/>
            <person name="Barry K."/>
            <person name="Chen C."/>
            <person name="Wang M."/>
            <person name="Lipzen A."/>
            <person name="Daum C."/>
            <person name="Saski C.A."/>
            <person name="Payton A.C."/>
            <person name="Mcbreen J.C."/>
            <person name="Conrad R.E."/>
            <person name="Kollar L.M."/>
            <person name="Olsson S."/>
            <person name="Huttunen S."/>
            <person name="Landis J.B."/>
            <person name="Wickett N.J."/>
            <person name="Johnson M.G."/>
            <person name="Rensing S.A."/>
            <person name="Grimwood J."/>
            <person name="Schmutz J."/>
            <person name="Mcdaniel S.F."/>
        </authorList>
    </citation>
    <scope>NUCLEOTIDE SEQUENCE</scope>
    <source>
        <strain evidence="2">R40</strain>
    </source>
</reference>
<evidence type="ECO:0000259" key="1">
    <source>
        <dbReference type="Pfam" id="PF22516"/>
    </source>
</evidence>
<dbReference type="GO" id="GO:0009507">
    <property type="term" value="C:chloroplast"/>
    <property type="evidence" value="ECO:0007669"/>
    <property type="project" value="TreeGrafter"/>
</dbReference>
<dbReference type="InterPro" id="IPR011249">
    <property type="entry name" value="Metalloenz_LuxS/M16"/>
</dbReference>
<sequence>MDNDALTKVVIGTIGDVDYYQLPDAKGYSSMMRYIMGISDEQRQRRRDEILSTSVKDFHIFADALESVKDKGVIVAVASADDIDAANKERSGLLEVRKVL</sequence>
<dbReference type="GO" id="GO:0005739">
    <property type="term" value="C:mitochondrion"/>
    <property type="evidence" value="ECO:0007669"/>
    <property type="project" value="TreeGrafter"/>
</dbReference>
<evidence type="ECO:0000313" key="3">
    <source>
        <dbReference type="Proteomes" id="UP000822688"/>
    </source>
</evidence>
<accession>A0A8T0HTT7</accession>
<dbReference type="EMBL" id="CM026426">
    <property type="protein sequence ID" value="KAG0573933.1"/>
    <property type="molecule type" value="Genomic_DNA"/>
</dbReference>
<protein>
    <recommendedName>
        <fullName evidence="1">Presequence protease mitochondrial-type C-terminal domain-containing protein</fullName>
    </recommendedName>
</protein>
<dbReference type="GO" id="GO:0004222">
    <property type="term" value="F:metalloendopeptidase activity"/>
    <property type="evidence" value="ECO:0007669"/>
    <property type="project" value="TreeGrafter"/>
</dbReference>
<organism evidence="2 3">
    <name type="scientific">Ceratodon purpureus</name>
    <name type="common">Fire moss</name>
    <name type="synonym">Dicranum purpureum</name>
    <dbReference type="NCBI Taxonomy" id="3225"/>
    <lineage>
        <taxon>Eukaryota</taxon>
        <taxon>Viridiplantae</taxon>
        <taxon>Streptophyta</taxon>
        <taxon>Embryophyta</taxon>
        <taxon>Bryophyta</taxon>
        <taxon>Bryophytina</taxon>
        <taxon>Bryopsida</taxon>
        <taxon>Dicranidae</taxon>
        <taxon>Pseudoditrichales</taxon>
        <taxon>Ditrichaceae</taxon>
        <taxon>Ceratodon</taxon>
    </lineage>
</organism>
<name>A0A8T0HTT7_CERPU</name>
<keyword evidence="3" id="KW-1185">Reference proteome</keyword>
<dbReference type="SUPFAM" id="SSF63411">
    <property type="entry name" value="LuxS/MPP-like metallohydrolase"/>
    <property type="match status" value="1"/>
</dbReference>
<dbReference type="GO" id="GO:0016485">
    <property type="term" value="P:protein processing"/>
    <property type="evidence" value="ECO:0007669"/>
    <property type="project" value="TreeGrafter"/>
</dbReference>
<dbReference type="Pfam" id="PF22516">
    <property type="entry name" value="PreP_C"/>
    <property type="match status" value="1"/>
</dbReference>